<dbReference type="EMBL" id="CATQJA010002665">
    <property type="protein sequence ID" value="CAJ0583918.1"/>
    <property type="molecule type" value="Genomic_DNA"/>
</dbReference>
<sequence length="273" mass="30906">MSNTKGGIFQATCNTTQLPCLSESGHWDRLSLRFGDGCTKWCSQLIWANTPLQIGTFAFAYTYFSSPNGRRIDELLERSVDTGFPMLIVSRLSAWGRYVRTASVVYEEVHPYMDTLGYIIRNSSYNAVHRAVAWLGRKIFAFPTAIYRLISDGSSKATQQLDNNVLIARRKKRRDGVYSGPQALLPDAIHNFYNWIVNVFHGGWTGFYDLFYSFFRVFIDIVLGVKRNIAARSIEGVSVQVEKIVEERVEALLATIVSEQMSKLTVKAEDVDS</sequence>
<accession>A0AA36DCW4</accession>
<evidence type="ECO:0000313" key="1">
    <source>
        <dbReference type="EMBL" id="CAJ0583918.1"/>
    </source>
</evidence>
<feature type="non-terminal residue" evidence="1">
    <location>
        <position position="1"/>
    </location>
</feature>
<protein>
    <submittedName>
        <fullName evidence="1">Uncharacterized protein</fullName>
    </submittedName>
</protein>
<dbReference type="Proteomes" id="UP001177023">
    <property type="component" value="Unassembled WGS sequence"/>
</dbReference>
<reference evidence="1" key="1">
    <citation type="submission" date="2023-06" db="EMBL/GenBank/DDBJ databases">
        <authorList>
            <person name="Delattre M."/>
        </authorList>
    </citation>
    <scope>NUCLEOTIDE SEQUENCE</scope>
    <source>
        <strain evidence="1">AF72</strain>
    </source>
</reference>
<gene>
    <name evidence="1" type="ORF">MSPICULIGERA_LOCUS21986</name>
</gene>
<organism evidence="1 2">
    <name type="scientific">Mesorhabditis spiculigera</name>
    <dbReference type="NCBI Taxonomy" id="96644"/>
    <lineage>
        <taxon>Eukaryota</taxon>
        <taxon>Metazoa</taxon>
        <taxon>Ecdysozoa</taxon>
        <taxon>Nematoda</taxon>
        <taxon>Chromadorea</taxon>
        <taxon>Rhabditida</taxon>
        <taxon>Rhabditina</taxon>
        <taxon>Rhabditomorpha</taxon>
        <taxon>Rhabditoidea</taxon>
        <taxon>Rhabditidae</taxon>
        <taxon>Mesorhabditinae</taxon>
        <taxon>Mesorhabditis</taxon>
    </lineage>
</organism>
<name>A0AA36DCW4_9BILA</name>
<proteinExistence type="predicted"/>
<keyword evidence="2" id="KW-1185">Reference proteome</keyword>
<comment type="caution">
    <text evidence="1">The sequence shown here is derived from an EMBL/GenBank/DDBJ whole genome shotgun (WGS) entry which is preliminary data.</text>
</comment>
<evidence type="ECO:0000313" key="2">
    <source>
        <dbReference type="Proteomes" id="UP001177023"/>
    </source>
</evidence>
<dbReference type="AlphaFoldDB" id="A0AA36DCW4"/>